<evidence type="ECO:0000313" key="4">
    <source>
        <dbReference type="EMBL" id="RMI33872.1"/>
    </source>
</evidence>
<keyword evidence="3" id="KW-0677">Repeat</keyword>
<dbReference type="InterPro" id="IPR019734">
    <property type="entry name" value="TPR_rpt"/>
</dbReference>
<dbReference type="PANTHER" id="PTHR45954">
    <property type="entry name" value="LD33695P"/>
    <property type="match status" value="1"/>
</dbReference>
<comment type="subcellular location">
    <subcellularLocation>
        <location evidence="1">Cytoplasm</location>
    </subcellularLocation>
</comment>
<evidence type="ECO:0000313" key="5">
    <source>
        <dbReference type="Proteomes" id="UP000282674"/>
    </source>
</evidence>
<gene>
    <name evidence="4" type="ORF">EBO15_41155</name>
</gene>
<dbReference type="InterPro" id="IPR011990">
    <property type="entry name" value="TPR-like_helical_dom_sf"/>
</dbReference>
<keyword evidence="5" id="KW-1185">Reference proteome</keyword>
<reference evidence="4 5" key="1">
    <citation type="submission" date="2018-10" db="EMBL/GenBank/DDBJ databases">
        <title>Isolation from soil.</title>
        <authorList>
            <person name="Hu J."/>
        </authorList>
    </citation>
    <scope>NUCLEOTIDE SEQUENCE [LARGE SCALE GENOMIC DNA]</scope>
    <source>
        <strain evidence="4 5">NEAU-Ht49</strain>
    </source>
</reference>
<name>A0A3M2L862_9ACTN</name>
<dbReference type="AlphaFoldDB" id="A0A3M2L862"/>
<dbReference type="OrthoDB" id="3349744at2"/>
<dbReference type="SUPFAM" id="SSF52540">
    <property type="entry name" value="P-loop containing nucleoside triphosphate hydrolases"/>
    <property type="match status" value="1"/>
</dbReference>
<evidence type="ECO:0000256" key="1">
    <source>
        <dbReference type="ARBA" id="ARBA00004496"/>
    </source>
</evidence>
<evidence type="ECO:0000256" key="3">
    <source>
        <dbReference type="ARBA" id="ARBA00022737"/>
    </source>
</evidence>
<dbReference type="SUPFAM" id="SSF48452">
    <property type="entry name" value="TPR-like"/>
    <property type="match status" value="2"/>
</dbReference>
<dbReference type="GO" id="GO:0001965">
    <property type="term" value="F:G-protein alpha-subunit binding"/>
    <property type="evidence" value="ECO:0007669"/>
    <property type="project" value="TreeGrafter"/>
</dbReference>
<dbReference type="Proteomes" id="UP000282674">
    <property type="component" value="Unassembled WGS sequence"/>
</dbReference>
<dbReference type="Gene3D" id="1.25.40.10">
    <property type="entry name" value="Tetratricopeptide repeat domain"/>
    <property type="match status" value="2"/>
</dbReference>
<proteinExistence type="predicted"/>
<dbReference type="GO" id="GO:0005092">
    <property type="term" value="F:GDP-dissociation inhibitor activity"/>
    <property type="evidence" value="ECO:0007669"/>
    <property type="project" value="TreeGrafter"/>
</dbReference>
<evidence type="ECO:0000256" key="2">
    <source>
        <dbReference type="ARBA" id="ARBA00022490"/>
    </source>
</evidence>
<dbReference type="PANTHER" id="PTHR45954:SF1">
    <property type="entry name" value="LD33695P"/>
    <property type="match status" value="1"/>
</dbReference>
<dbReference type="SMART" id="SM00028">
    <property type="entry name" value="TPR"/>
    <property type="match status" value="6"/>
</dbReference>
<organism evidence="4 5">
    <name type="scientific">Actinomadura harenae</name>
    <dbReference type="NCBI Taxonomy" id="2483351"/>
    <lineage>
        <taxon>Bacteria</taxon>
        <taxon>Bacillati</taxon>
        <taxon>Actinomycetota</taxon>
        <taxon>Actinomycetes</taxon>
        <taxon>Streptosporangiales</taxon>
        <taxon>Thermomonosporaceae</taxon>
        <taxon>Actinomadura</taxon>
    </lineage>
</organism>
<dbReference type="GO" id="GO:0005938">
    <property type="term" value="C:cell cortex"/>
    <property type="evidence" value="ECO:0007669"/>
    <property type="project" value="TreeGrafter"/>
</dbReference>
<sequence>MVGPAILGRDITLVLPPQISLATSGLPAGTPAFTGRRRDLDRLLDCLTPNALATHTQMGTGPAQAVVVTAVGGLAGVGKTELAVQAAREALRRGWFPGGVLFADLFGYDNDRRRDPGQVLEGMLGALGVSGEHIPAHAQDRARVFRSILAEFAARDRRVLVVADNVNTPQHAELLLPTDGLNTAIVTSRHTLAMLNARLLDLDVLDVEGAVAMLAETLRIADPADTRIPADPAGSADLAKVCGYLPLALRIAAALLAEDPDHTPAAFTRELHQVQPLEGLAYGRDGVRRAFELSYRTLTSRQQHLFRILTVNPGPDTSTTTAAVLTGQNPPTVRSALKDLARAHLIERGTAPNRWRMHDLVRQYATTLSEQHADTDHRDQALQRLLTVYLHTAGAADAHLDPTATDPAARGFATREQALAWLDTELPNLSAAAHTAAETGHLHTAITLPLVLARFLGWRRLFNDWITLSALARDTAARTGDRTAEGMALNNLGIALQQMRQFEEAITTHQDAAAIYRETGDRHSEGQALNNLGIALQQMRRFEEAITAQQDAAAILRETGDRHGEGQALHSLGSALAKVRRFEEAITTHQDAAAILRETGDRHSEGQALNNLGIALAGERRFEEAITAHQQDLVICRETGDRHSEGQALNNLGIALAGERRFEEAITAHQDAAAIYRETGDRHSEGQALNNLGIVLFEVRRFQEALAAGREAAEILAEVHDEHSEAIARQNVKATLSASTAPKEQ</sequence>
<keyword evidence="2" id="KW-0963">Cytoplasm</keyword>
<dbReference type="InterPro" id="IPR052386">
    <property type="entry name" value="GPSM"/>
</dbReference>
<dbReference type="InterPro" id="IPR027417">
    <property type="entry name" value="P-loop_NTPase"/>
</dbReference>
<comment type="caution">
    <text evidence="4">The sequence shown here is derived from an EMBL/GenBank/DDBJ whole genome shotgun (WGS) entry which is preliminary data.</text>
</comment>
<accession>A0A3M2L862</accession>
<dbReference type="Gene3D" id="3.40.50.300">
    <property type="entry name" value="P-loop containing nucleotide triphosphate hydrolases"/>
    <property type="match status" value="1"/>
</dbReference>
<dbReference type="Pfam" id="PF13424">
    <property type="entry name" value="TPR_12"/>
    <property type="match status" value="3"/>
</dbReference>
<dbReference type="RefSeq" id="WP_122199868.1">
    <property type="nucleotide sequence ID" value="NZ_JBHSKC010000057.1"/>
</dbReference>
<dbReference type="PRINTS" id="PR00364">
    <property type="entry name" value="DISEASERSIST"/>
</dbReference>
<protein>
    <submittedName>
        <fullName evidence="4">Tetratricopeptide repeat protein</fullName>
    </submittedName>
</protein>
<dbReference type="EMBL" id="RFFG01000174">
    <property type="protein sequence ID" value="RMI33872.1"/>
    <property type="molecule type" value="Genomic_DNA"/>
</dbReference>